<protein>
    <submittedName>
        <fullName evidence="1">Uncharacterized protein</fullName>
    </submittedName>
</protein>
<dbReference type="EMBL" id="DUZY01000008">
    <property type="protein sequence ID" value="DAD48143.1"/>
    <property type="molecule type" value="Genomic_DNA"/>
</dbReference>
<organism evidence="1 2">
    <name type="scientific">Nelumbo nucifera</name>
    <name type="common">Sacred lotus</name>
    <dbReference type="NCBI Taxonomy" id="4432"/>
    <lineage>
        <taxon>Eukaryota</taxon>
        <taxon>Viridiplantae</taxon>
        <taxon>Streptophyta</taxon>
        <taxon>Embryophyta</taxon>
        <taxon>Tracheophyta</taxon>
        <taxon>Spermatophyta</taxon>
        <taxon>Magnoliopsida</taxon>
        <taxon>Proteales</taxon>
        <taxon>Nelumbonaceae</taxon>
        <taxon>Nelumbo</taxon>
    </lineage>
</organism>
<keyword evidence="2" id="KW-1185">Reference proteome</keyword>
<accession>A0A822ZT92</accession>
<dbReference type="AlphaFoldDB" id="A0A822ZT92"/>
<comment type="caution">
    <text evidence="1">The sequence shown here is derived from an EMBL/GenBank/DDBJ whole genome shotgun (WGS) entry which is preliminary data.</text>
</comment>
<sequence>MGPAACKFITDMELQSLSAADPDTHGAQGCIAASLVAKNFKYVGFGRAG</sequence>
<proteinExistence type="predicted"/>
<evidence type="ECO:0000313" key="2">
    <source>
        <dbReference type="Proteomes" id="UP000607653"/>
    </source>
</evidence>
<name>A0A822ZT92_NELNU</name>
<reference evidence="1 2" key="1">
    <citation type="journal article" date="2020" name="Mol. Biol. Evol.">
        <title>Distinct Expression and Methylation Patterns for Genes with Different Fates following a Single Whole-Genome Duplication in Flowering Plants.</title>
        <authorList>
            <person name="Shi T."/>
            <person name="Rahmani R.S."/>
            <person name="Gugger P.F."/>
            <person name="Wang M."/>
            <person name="Li H."/>
            <person name="Zhang Y."/>
            <person name="Li Z."/>
            <person name="Wang Q."/>
            <person name="Van de Peer Y."/>
            <person name="Marchal K."/>
            <person name="Chen J."/>
        </authorList>
    </citation>
    <scope>NUCLEOTIDE SEQUENCE [LARGE SCALE GENOMIC DNA]</scope>
    <source>
        <tissue evidence="1">Leaf</tissue>
    </source>
</reference>
<dbReference type="Proteomes" id="UP000607653">
    <property type="component" value="Unassembled WGS sequence"/>
</dbReference>
<evidence type="ECO:0000313" key="1">
    <source>
        <dbReference type="EMBL" id="DAD48143.1"/>
    </source>
</evidence>
<gene>
    <name evidence="1" type="ORF">HUJ06_018080</name>
</gene>